<dbReference type="AlphaFoldDB" id="A0AA38HFL5"/>
<dbReference type="Proteomes" id="UP001164286">
    <property type="component" value="Unassembled WGS sequence"/>
</dbReference>
<sequence length="290" mass="32013">MSLRLKAPQIVRGISPAQLRTHLAAPSPLPLLLPDLASGDVWPGARSWTLNDGLKRVRDVVEEDREVDVELGPRGRGYLDKGYRRVGMGFGLFLDAFILDRIPSSTPKNQRPTAYLAQYDIDPSSPLSKVDMPPLPHFTCGPRAEIWRRALWIGPEGSWTPFHRDPYIGIYTHLIGQKRFWLLPPSSAGYLDISASPPHTNTSTIPISVSSVFPSSTASSTEEDIGIGGDTSDIPLEKMERYRDRLKRAFDVDGACEVVLGEGESVLVPEGWWHSAEGLSTGVGVNAWFR</sequence>
<dbReference type="EMBL" id="JAKWFO010000001">
    <property type="protein sequence ID" value="KAI9639426.1"/>
    <property type="molecule type" value="Genomic_DNA"/>
</dbReference>
<dbReference type="InterPro" id="IPR003347">
    <property type="entry name" value="JmjC_dom"/>
</dbReference>
<accession>A0AA38HFL5</accession>
<evidence type="ECO:0000313" key="3">
    <source>
        <dbReference type="Proteomes" id="UP001164286"/>
    </source>
</evidence>
<name>A0AA38HFL5_9TREE</name>
<evidence type="ECO:0000259" key="1">
    <source>
        <dbReference type="PROSITE" id="PS51184"/>
    </source>
</evidence>
<proteinExistence type="predicted"/>
<protein>
    <recommendedName>
        <fullName evidence="1">JmjC domain-containing protein</fullName>
    </recommendedName>
</protein>
<dbReference type="RefSeq" id="XP_052949203.1">
    <property type="nucleotide sequence ID" value="XM_053087833.1"/>
</dbReference>
<evidence type="ECO:0000313" key="2">
    <source>
        <dbReference type="EMBL" id="KAI9639426.1"/>
    </source>
</evidence>
<dbReference type="SUPFAM" id="SSF51197">
    <property type="entry name" value="Clavaminate synthase-like"/>
    <property type="match status" value="1"/>
</dbReference>
<gene>
    <name evidence="2" type="ORF">MKK02DRAFT_29492</name>
</gene>
<dbReference type="PANTHER" id="PTHR12461">
    <property type="entry name" value="HYPOXIA-INDUCIBLE FACTOR 1 ALPHA INHIBITOR-RELATED"/>
    <property type="match status" value="1"/>
</dbReference>
<keyword evidence="3" id="KW-1185">Reference proteome</keyword>
<reference evidence="2" key="1">
    <citation type="journal article" date="2022" name="G3 (Bethesda)">
        <title>High quality genome of the basidiomycete yeast Dioszegia hungarica PDD-24b-2 isolated from cloud water.</title>
        <authorList>
            <person name="Jarrige D."/>
            <person name="Haridas S."/>
            <person name="Bleykasten-Grosshans C."/>
            <person name="Joly M."/>
            <person name="Nadalig T."/>
            <person name="Sancelme M."/>
            <person name="Vuilleumier S."/>
            <person name="Grigoriev I.V."/>
            <person name="Amato P."/>
            <person name="Bringel F."/>
        </authorList>
    </citation>
    <scope>NUCLEOTIDE SEQUENCE</scope>
    <source>
        <strain evidence="2">PDD-24b-2</strain>
    </source>
</reference>
<organism evidence="2 3">
    <name type="scientific">Dioszegia hungarica</name>
    <dbReference type="NCBI Taxonomy" id="4972"/>
    <lineage>
        <taxon>Eukaryota</taxon>
        <taxon>Fungi</taxon>
        <taxon>Dikarya</taxon>
        <taxon>Basidiomycota</taxon>
        <taxon>Agaricomycotina</taxon>
        <taxon>Tremellomycetes</taxon>
        <taxon>Tremellales</taxon>
        <taxon>Bulleribasidiaceae</taxon>
        <taxon>Dioszegia</taxon>
    </lineage>
</organism>
<dbReference type="Gene3D" id="2.60.120.650">
    <property type="entry name" value="Cupin"/>
    <property type="match status" value="1"/>
</dbReference>
<dbReference type="GeneID" id="77727038"/>
<feature type="domain" description="JmjC" evidence="1">
    <location>
        <begin position="100"/>
        <end position="290"/>
    </location>
</feature>
<dbReference type="PROSITE" id="PS51184">
    <property type="entry name" value="JMJC"/>
    <property type="match status" value="1"/>
</dbReference>
<dbReference type="InterPro" id="IPR041667">
    <property type="entry name" value="Cupin_8"/>
</dbReference>
<comment type="caution">
    <text evidence="2">The sequence shown here is derived from an EMBL/GenBank/DDBJ whole genome shotgun (WGS) entry which is preliminary data.</text>
</comment>
<dbReference type="PANTHER" id="PTHR12461:SF105">
    <property type="entry name" value="HYPOXIA-INDUCIBLE FACTOR 1-ALPHA INHIBITOR"/>
    <property type="match status" value="1"/>
</dbReference>
<dbReference type="Pfam" id="PF13621">
    <property type="entry name" value="Cupin_8"/>
    <property type="match status" value="1"/>
</dbReference>